<name>A0A964WTI3_9HYPH</name>
<feature type="transmembrane region" description="Helical" evidence="8">
    <location>
        <begin position="342"/>
        <end position="365"/>
    </location>
</feature>
<protein>
    <recommendedName>
        <fullName evidence="8">Bcr/CflA family efflux transporter</fullName>
    </recommendedName>
</protein>
<evidence type="ECO:0000259" key="9">
    <source>
        <dbReference type="PROSITE" id="PS50850"/>
    </source>
</evidence>
<dbReference type="InterPro" id="IPR036259">
    <property type="entry name" value="MFS_trans_sf"/>
</dbReference>
<feature type="transmembrane region" description="Helical" evidence="8">
    <location>
        <begin position="79"/>
        <end position="100"/>
    </location>
</feature>
<gene>
    <name evidence="10" type="ORF">E4O86_09815</name>
</gene>
<organism evidence="10 11">
    <name type="scientific">Propylenella binzhouense</name>
    <dbReference type="NCBI Taxonomy" id="2555902"/>
    <lineage>
        <taxon>Bacteria</taxon>
        <taxon>Pseudomonadati</taxon>
        <taxon>Pseudomonadota</taxon>
        <taxon>Alphaproteobacteria</taxon>
        <taxon>Hyphomicrobiales</taxon>
        <taxon>Propylenellaceae</taxon>
        <taxon>Propylenella</taxon>
    </lineage>
</organism>
<dbReference type="InterPro" id="IPR011701">
    <property type="entry name" value="MFS"/>
</dbReference>
<feature type="transmembrane region" description="Helical" evidence="8">
    <location>
        <begin position="137"/>
        <end position="158"/>
    </location>
</feature>
<reference evidence="10" key="1">
    <citation type="submission" date="2019-03" db="EMBL/GenBank/DDBJ databases">
        <title>Afifella sp. nov., isolated from activated sludge.</title>
        <authorList>
            <person name="Li Q."/>
            <person name="Liu Y."/>
        </authorList>
    </citation>
    <scope>NUCLEOTIDE SEQUENCE</scope>
    <source>
        <strain evidence="10">L72</strain>
    </source>
</reference>
<keyword evidence="11" id="KW-1185">Reference proteome</keyword>
<dbReference type="AlphaFoldDB" id="A0A964WTI3"/>
<feature type="transmembrane region" description="Helical" evidence="8">
    <location>
        <begin position="106"/>
        <end position="125"/>
    </location>
</feature>
<dbReference type="OrthoDB" id="9800416at2"/>
<comment type="similarity">
    <text evidence="2 8">Belongs to the major facilitator superfamily. Bcr/CmlA family.</text>
</comment>
<feature type="transmembrane region" description="Helical" evidence="8">
    <location>
        <begin position="51"/>
        <end position="67"/>
    </location>
</feature>
<evidence type="ECO:0000256" key="2">
    <source>
        <dbReference type="ARBA" id="ARBA00006236"/>
    </source>
</evidence>
<dbReference type="PANTHER" id="PTHR42718:SF9">
    <property type="entry name" value="MAJOR FACILITATOR SUPERFAMILY MULTIDRUG TRANSPORTER MFSC"/>
    <property type="match status" value="1"/>
</dbReference>
<comment type="subcellular location">
    <subcellularLocation>
        <location evidence="8">Cell inner membrane</location>
        <topology evidence="8">Multi-pass membrane protein</topology>
    </subcellularLocation>
    <subcellularLocation>
        <location evidence="1">Cell membrane</location>
        <topology evidence="1">Multi-pass membrane protein</topology>
    </subcellularLocation>
</comment>
<evidence type="ECO:0000256" key="5">
    <source>
        <dbReference type="ARBA" id="ARBA00022692"/>
    </source>
</evidence>
<keyword evidence="5 8" id="KW-0812">Transmembrane</keyword>
<dbReference type="PANTHER" id="PTHR42718">
    <property type="entry name" value="MAJOR FACILITATOR SUPERFAMILY MULTIDRUG TRANSPORTER MFSC"/>
    <property type="match status" value="1"/>
</dbReference>
<dbReference type="PRINTS" id="PR01036">
    <property type="entry name" value="TCRTETB"/>
</dbReference>
<feature type="transmembrane region" description="Helical" evidence="8">
    <location>
        <begin position="248"/>
        <end position="271"/>
    </location>
</feature>
<evidence type="ECO:0000256" key="4">
    <source>
        <dbReference type="ARBA" id="ARBA00022475"/>
    </source>
</evidence>
<dbReference type="EMBL" id="SPKJ01000026">
    <property type="protein sequence ID" value="MYZ48006.1"/>
    <property type="molecule type" value="Genomic_DNA"/>
</dbReference>
<dbReference type="GO" id="GO:1990961">
    <property type="term" value="P:xenobiotic detoxification by transmembrane export across the plasma membrane"/>
    <property type="evidence" value="ECO:0007669"/>
    <property type="project" value="InterPro"/>
</dbReference>
<evidence type="ECO:0000256" key="8">
    <source>
        <dbReference type="RuleBase" id="RU365088"/>
    </source>
</evidence>
<feature type="transmembrane region" description="Helical" evidence="8">
    <location>
        <begin position="371"/>
        <end position="392"/>
    </location>
</feature>
<keyword evidence="6 8" id="KW-1133">Transmembrane helix</keyword>
<proteinExistence type="inferred from homology"/>
<evidence type="ECO:0000313" key="11">
    <source>
        <dbReference type="Proteomes" id="UP000773614"/>
    </source>
</evidence>
<sequence length="410" mass="42233">MSVQNPVMSERMVALVGALLVGLGPVSMALYTPAMPTLVEAFGTTISAVKLTLTVYFAGFTAAQLVCGPLSDGFGRRPVVIGFSALYLAASAMAALAPGIELLMVARLLQGVGAAAGIAISRAIVRDLFTGQDSARVMNLIGIVLSVAPSLSPTIGGITLELFGWHAIFLLMVVYGFAILLIFLTVVPETLAPHDSAAIRFGPLFGSYGTLIRDVRFLRPSIILGCTNGALYTLATILPFILIDVVGLTPAVFGVGMLFQSFSFTIGALIVRRLLAKVGARKLVPVGLTLVGLGGLLMAVLTRVVEPSFLVVMGPVGLYAFGISFTMPVLMTDSLAPFGRIAGAASALTGFFQMGIGLLGSAVVALVGNPVAALGTVIPTMAVIAIATQIVLGRRVAALAGRAGSDEPAE</sequence>
<keyword evidence="3 8" id="KW-0813">Transport</keyword>
<dbReference type="GO" id="GO:0005886">
    <property type="term" value="C:plasma membrane"/>
    <property type="evidence" value="ECO:0007669"/>
    <property type="project" value="UniProtKB-SubCell"/>
</dbReference>
<dbReference type="SUPFAM" id="SSF103473">
    <property type="entry name" value="MFS general substrate transporter"/>
    <property type="match status" value="1"/>
</dbReference>
<evidence type="ECO:0000313" key="10">
    <source>
        <dbReference type="EMBL" id="MYZ48006.1"/>
    </source>
</evidence>
<feature type="domain" description="Major facilitator superfamily (MFS) profile" evidence="9">
    <location>
        <begin position="10"/>
        <end position="397"/>
    </location>
</feature>
<keyword evidence="4" id="KW-1003">Cell membrane</keyword>
<dbReference type="Pfam" id="PF07690">
    <property type="entry name" value="MFS_1"/>
    <property type="match status" value="1"/>
</dbReference>
<dbReference type="CDD" id="cd17320">
    <property type="entry name" value="MFS_MdfA_MDR_like"/>
    <property type="match status" value="1"/>
</dbReference>
<dbReference type="NCBIfam" id="TIGR00710">
    <property type="entry name" value="efflux_Bcr_CflA"/>
    <property type="match status" value="1"/>
</dbReference>
<evidence type="ECO:0000256" key="3">
    <source>
        <dbReference type="ARBA" id="ARBA00022448"/>
    </source>
</evidence>
<accession>A0A964WTI3</accession>
<dbReference type="Proteomes" id="UP000773614">
    <property type="component" value="Unassembled WGS sequence"/>
</dbReference>
<dbReference type="InterPro" id="IPR020846">
    <property type="entry name" value="MFS_dom"/>
</dbReference>
<dbReference type="Gene3D" id="1.20.1720.10">
    <property type="entry name" value="Multidrug resistance protein D"/>
    <property type="match status" value="1"/>
</dbReference>
<feature type="transmembrane region" description="Helical" evidence="8">
    <location>
        <begin position="308"/>
        <end position="330"/>
    </location>
</feature>
<dbReference type="PROSITE" id="PS50850">
    <property type="entry name" value="MFS"/>
    <property type="match status" value="1"/>
</dbReference>
<feature type="transmembrane region" description="Helical" evidence="8">
    <location>
        <begin position="283"/>
        <end position="302"/>
    </location>
</feature>
<dbReference type="InterPro" id="IPR004812">
    <property type="entry name" value="Efflux_drug-R_Bcr/CmlA"/>
</dbReference>
<keyword evidence="7 8" id="KW-0472">Membrane</keyword>
<comment type="caution">
    <text evidence="8">Lacks conserved residue(s) required for the propagation of feature annotation.</text>
</comment>
<evidence type="ECO:0000256" key="6">
    <source>
        <dbReference type="ARBA" id="ARBA00022989"/>
    </source>
</evidence>
<evidence type="ECO:0000256" key="1">
    <source>
        <dbReference type="ARBA" id="ARBA00004651"/>
    </source>
</evidence>
<comment type="caution">
    <text evidence="10">The sequence shown here is derived from an EMBL/GenBank/DDBJ whole genome shotgun (WGS) entry which is preliminary data.</text>
</comment>
<dbReference type="GO" id="GO:0042910">
    <property type="term" value="F:xenobiotic transmembrane transporter activity"/>
    <property type="evidence" value="ECO:0007669"/>
    <property type="project" value="InterPro"/>
</dbReference>
<feature type="transmembrane region" description="Helical" evidence="8">
    <location>
        <begin position="164"/>
        <end position="187"/>
    </location>
</feature>
<keyword evidence="8" id="KW-0997">Cell inner membrane</keyword>
<feature type="transmembrane region" description="Helical" evidence="8">
    <location>
        <begin position="222"/>
        <end position="242"/>
    </location>
</feature>
<evidence type="ECO:0000256" key="7">
    <source>
        <dbReference type="ARBA" id="ARBA00023136"/>
    </source>
</evidence>